<dbReference type="Proteomes" id="UP000094598">
    <property type="component" value="Chromosome"/>
</dbReference>
<keyword evidence="5" id="KW-1185">Reference proteome</keyword>
<dbReference type="EMBL" id="VCDX01000006">
    <property type="protein sequence ID" value="TYL12784.1"/>
    <property type="molecule type" value="Genomic_DNA"/>
</dbReference>
<dbReference type="AlphaFoldDB" id="A0AAC9HKC0"/>
<keyword evidence="1" id="KW-0472">Membrane</keyword>
<dbReference type="Proteomes" id="UP000322283">
    <property type="component" value="Unassembled WGS sequence"/>
</dbReference>
<protein>
    <submittedName>
        <fullName evidence="2">Uncharacterized protein</fullName>
    </submittedName>
</protein>
<accession>A0AAC9HKC0</accession>
<evidence type="ECO:0000313" key="4">
    <source>
        <dbReference type="Proteomes" id="UP000094598"/>
    </source>
</evidence>
<evidence type="ECO:0000256" key="1">
    <source>
        <dbReference type="SAM" id="Phobius"/>
    </source>
</evidence>
<proteinExistence type="predicted"/>
<evidence type="ECO:0000313" key="5">
    <source>
        <dbReference type="Proteomes" id="UP000322283"/>
    </source>
</evidence>
<organism evidence="2 4">
    <name type="scientific">Neomoorella thermoacetica</name>
    <name type="common">Clostridium thermoaceticum</name>
    <dbReference type="NCBI Taxonomy" id="1525"/>
    <lineage>
        <taxon>Bacteria</taxon>
        <taxon>Bacillati</taxon>
        <taxon>Bacillota</taxon>
        <taxon>Clostridia</taxon>
        <taxon>Neomoorellales</taxon>
        <taxon>Neomoorellaceae</taxon>
        <taxon>Neomoorella</taxon>
    </lineage>
</organism>
<sequence>MRNYSQMISRIAAEGIKYSCRGYKLVKDKLTEVDWEGLRCRGKEIYASIDWEECQRRLKERMIGFKNHPAARKLCDEGKRVYNLLPPGVRLLLESGTLVLIPAAAFKMGFFFPDLDIQLFGIRWHRLWAFHSVLGVCILKKFFDTYRHYVTNEEMTFTAKFAGAMAGAGAMGIALHLAKDALIDGNKSVVFGIPGLFGINTLVAGTWLDDDAFLLANSLWAFKISKDLFVLAFGEDYEKVRSYVQRNFKGAAV</sequence>
<reference evidence="3 5" key="2">
    <citation type="submission" date="2019-05" db="EMBL/GenBank/DDBJ databases">
        <title>Genome sequence of Moorella thermoacetica ATCC 33924.</title>
        <authorList>
            <person name="Poehlein A."/>
            <person name="Bengelsdorf F.R."/>
            <person name="Duerre P."/>
            <person name="Daniel R."/>
        </authorList>
    </citation>
    <scope>NUCLEOTIDE SEQUENCE [LARGE SCALE GENOMIC DNA]</scope>
    <source>
        <strain evidence="3 5">ATCC 33924</strain>
    </source>
</reference>
<name>A0AAC9HKC0_NEOTH</name>
<reference evidence="2 4" key="1">
    <citation type="submission" date="2016-08" db="EMBL/GenBank/DDBJ databases">
        <title>Moorella thermoacetica DSM 103132.</title>
        <authorList>
            <person name="Jendresen C.B."/>
            <person name="Redl S.M."/>
            <person name="Jensen T.O."/>
            <person name="Nielsen A.T."/>
        </authorList>
    </citation>
    <scope>NUCLEOTIDE SEQUENCE [LARGE SCALE GENOMIC DNA]</scope>
    <source>
        <strain evidence="2 4">DSM 103132</strain>
    </source>
</reference>
<evidence type="ECO:0000313" key="3">
    <source>
        <dbReference type="EMBL" id="TYL12784.1"/>
    </source>
</evidence>
<keyword evidence="1" id="KW-0812">Transmembrane</keyword>
<keyword evidence="1" id="KW-1133">Transmembrane helix</keyword>
<dbReference type="EMBL" id="CP017019">
    <property type="protein sequence ID" value="AOQ24681.1"/>
    <property type="molecule type" value="Genomic_DNA"/>
</dbReference>
<feature type="transmembrane region" description="Helical" evidence="1">
    <location>
        <begin position="91"/>
        <end position="112"/>
    </location>
</feature>
<feature type="transmembrane region" description="Helical" evidence="1">
    <location>
        <begin position="189"/>
        <end position="208"/>
    </location>
</feature>
<evidence type="ECO:0000313" key="2">
    <source>
        <dbReference type="EMBL" id="AOQ24681.1"/>
    </source>
</evidence>
<feature type="transmembrane region" description="Helical" evidence="1">
    <location>
        <begin position="155"/>
        <end position="177"/>
    </location>
</feature>
<gene>
    <name evidence="2" type="ORF">Maut_02253</name>
    <name evidence="3" type="ORF">MTAT_20260</name>
</gene>